<dbReference type="Proteomes" id="UP001060215">
    <property type="component" value="Chromosome 10"/>
</dbReference>
<name>A0ACC0G5H6_9ERIC</name>
<accession>A0ACC0G5H6</accession>
<keyword evidence="1" id="KW-0808">Transferase</keyword>
<keyword evidence="1" id="KW-0418">Kinase</keyword>
<keyword evidence="1" id="KW-0675">Receptor</keyword>
<keyword evidence="2" id="KW-1185">Reference proteome</keyword>
<reference evidence="1 2" key="1">
    <citation type="journal article" date="2022" name="Plant J.">
        <title>Chromosome-level genome of Camellia lanceoleosa provides a valuable resource for understanding genome evolution and self-incompatibility.</title>
        <authorList>
            <person name="Gong W."/>
            <person name="Xiao S."/>
            <person name="Wang L."/>
            <person name="Liao Z."/>
            <person name="Chang Y."/>
            <person name="Mo W."/>
            <person name="Hu G."/>
            <person name="Li W."/>
            <person name="Zhao G."/>
            <person name="Zhu H."/>
            <person name="Hu X."/>
            <person name="Ji K."/>
            <person name="Xiang X."/>
            <person name="Song Q."/>
            <person name="Yuan D."/>
            <person name="Jin S."/>
            <person name="Zhang L."/>
        </authorList>
    </citation>
    <scope>NUCLEOTIDE SEQUENCE [LARGE SCALE GENOMIC DNA]</scope>
    <source>
        <strain evidence="1">SQ_2022a</strain>
    </source>
</reference>
<protein>
    <submittedName>
        <fullName evidence="1">Wall-associated receptor kinase 2</fullName>
    </submittedName>
</protein>
<sequence>MPWLWIAASATPTEKPNCPKKCGNITIPYPFGIGNPRCSLSKSFLLKCNHSKSSNSSSKLLLGDLPVLNISVAEGTITVSTYVPYYCHNMSWAGLDYWSYQVNLTGTPFTFSATENRLVAIGCDALGYFRDSDATWFGSGCVSICYQPVNLTREGPCSGIGCCQTQIPNGVKTFNMSIQALLFNYENSRYFGPCNYIFLARKDWFDFSSIDLKSLTNVDRKPPTVLDWVVGEETCESMDLSYASSSIYPCGPNTNCVNSNNGPGYRCVCKSGYQGNPYLSESQGCKDIDECLDQTMHRCEGTCTNTQGNYTCHCPLGMSGDGKVACRGFRVTTIVAGCGMIIFLAFMIIVAWIECKRRKKHRNFQQNGGSLLKNQKIRIFSEKELVKATENYDNNRLLGRGGSGAVYKGVFANGSLVAVKKPNVADKTKIKHFQREVIKQAFQHEISIVSQVNHKNVVKLLGLCLETKFPSLIYEFISNGSLFDHLHVKRSAMLKSWANRLRIAAEISLALDYLHSLADPPIIHRDVKSMNILLDEKFTAKVSDFGASVLIPFGQSVVDTKIHGTHGYLDPEYLITGLLTVKSDLYSFGVVLMELLTGQKPILRRRNPEENVNFIQYFISSVEQKKISQVLMNCEDVDRRESEQIEAVAELAVRCLNSSGIERPTMKEVAEQLDGLMKSHDTFEAQEND</sequence>
<evidence type="ECO:0000313" key="1">
    <source>
        <dbReference type="EMBL" id="KAI7996328.1"/>
    </source>
</evidence>
<organism evidence="1 2">
    <name type="scientific">Camellia lanceoleosa</name>
    <dbReference type="NCBI Taxonomy" id="1840588"/>
    <lineage>
        <taxon>Eukaryota</taxon>
        <taxon>Viridiplantae</taxon>
        <taxon>Streptophyta</taxon>
        <taxon>Embryophyta</taxon>
        <taxon>Tracheophyta</taxon>
        <taxon>Spermatophyta</taxon>
        <taxon>Magnoliopsida</taxon>
        <taxon>eudicotyledons</taxon>
        <taxon>Gunneridae</taxon>
        <taxon>Pentapetalae</taxon>
        <taxon>asterids</taxon>
        <taxon>Ericales</taxon>
        <taxon>Theaceae</taxon>
        <taxon>Camellia</taxon>
    </lineage>
</organism>
<gene>
    <name evidence="1" type="ORF">LOK49_LG10G00647</name>
</gene>
<comment type="caution">
    <text evidence="1">The sequence shown here is derived from an EMBL/GenBank/DDBJ whole genome shotgun (WGS) entry which is preliminary data.</text>
</comment>
<dbReference type="EMBL" id="CM045767">
    <property type="protein sequence ID" value="KAI7996328.1"/>
    <property type="molecule type" value="Genomic_DNA"/>
</dbReference>
<evidence type="ECO:0000313" key="2">
    <source>
        <dbReference type="Proteomes" id="UP001060215"/>
    </source>
</evidence>
<proteinExistence type="predicted"/>